<organism evidence="2 3">
    <name type="scientific">Phocaeicola intestinalis</name>
    <dbReference type="NCBI Taxonomy" id="2762212"/>
    <lineage>
        <taxon>Bacteria</taxon>
        <taxon>Pseudomonadati</taxon>
        <taxon>Bacteroidota</taxon>
        <taxon>Bacteroidia</taxon>
        <taxon>Bacteroidales</taxon>
        <taxon>Bacteroidaceae</taxon>
        <taxon>Phocaeicola</taxon>
    </lineage>
</organism>
<dbReference type="PROSITE" id="PS51186">
    <property type="entry name" value="GNAT"/>
    <property type="match status" value="1"/>
</dbReference>
<reference evidence="2 3" key="1">
    <citation type="submission" date="2020-08" db="EMBL/GenBank/DDBJ databases">
        <title>A Genomic Blueprint of the Chicken Gut Microbiome.</title>
        <authorList>
            <person name="Gilroy R."/>
            <person name="Ravi A."/>
            <person name="Getino M."/>
            <person name="Pursley I."/>
            <person name="Horton D.L."/>
            <person name="Alikhan N.-F."/>
            <person name="Baker D."/>
            <person name="Gharbi K."/>
            <person name="Hall N."/>
            <person name="Watson M."/>
            <person name="Adriaenssens E.M."/>
            <person name="Foster-Nyarko E."/>
            <person name="Jarju S."/>
            <person name="Secka A."/>
            <person name="Antonio M."/>
            <person name="Oren A."/>
            <person name="Chaudhuri R."/>
            <person name="La Ragione R.M."/>
            <person name="Hildebrand F."/>
            <person name="Pallen M.J."/>
        </authorList>
    </citation>
    <scope>NUCLEOTIDE SEQUENCE [LARGE SCALE GENOMIC DNA]</scope>
    <source>
        <strain evidence="2 3">Sa1CVN1</strain>
    </source>
</reference>
<dbReference type="Gene3D" id="3.40.630.30">
    <property type="match status" value="1"/>
</dbReference>
<dbReference type="SUPFAM" id="SSF55729">
    <property type="entry name" value="Acyl-CoA N-acyltransferases (Nat)"/>
    <property type="match status" value="1"/>
</dbReference>
<dbReference type="InterPro" id="IPR016181">
    <property type="entry name" value="Acyl_CoA_acyltransferase"/>
</dbReference>
<feature type="domain" description="N-acetyltransferase" evidence="1">
    <location>
        <begin position="3"/>
        <end position="151"/>
    </location>
</feature>
<evidence type="ECO:0000313" key="3">
    <source>
        <dbReference type="Proteomes" id="UP000620874"/>
    </source>
</evidence>
<evidence type="ECO:0000313" key="2">
    <source>
        <dbReference type="EMBL" id="MBD8041259.1"/>
    </source>
</evidence>
<dbReference type="RefSeq" id="WP_191764638.1">
    <property type="nucleotide sequence ID" value="NZ_JACSPP010000045.1"/>
</dbReference>
<dbReference type="Proteomes" id="UP000620874">
    <property type="component" value="Unassembled WGS sequence"/>
</dbReference>
<protein>
    <submittedName>
        <fullName evidence="2">GNAT family N-acetyltransferase</fullName>
    </submittedName>
</protein>
<dbReference type="CDD" id="cd04301">
    <property type="entry name" value="NAT_SF"/>
    <property type="match status" value="1"/>
</dbReference>
<accession>A0ABR8YB36</accession>
<gene>
    <name evidence="2" type="ORF">H9625_12595</name>
</gene>
<proteinExistence type="predicted"/>
<dbReference type="EMBL" id="JACSPP010000045">
    <property type="protein sequence ID" value="MBD8041259.1"/>
    <property type="molecule type" value="Genomic_DNA"/>
</dbReference>
<dbReference type="Pfam" id="PF13508">
    <property type="entry name" value="Acetyltransf_7"/>
    <property type="match status" value="1"/>
</dbReference>
<sequence length="155" mass="17869">MNMEITEIKTDKKEYLELLLLADEQESMIDRYLERGTMHVMHHGTDTIGIAVVTDEGNKVCELKNLAIAPSFQRHGYGREMISYLCRLYSKQFTTMMVGTGNSIQTVSFYKSCGFTYSHTVPDFFTLHYDHPIIEDGKVLTDMLYFQKNLDFPSS</sequence>
<name>A0ABR8YB36_9BACT</name>
<evidence type="ECO:0000259" key="1">
    <source>
        <dbReference type="PROSITE" id="PS51186"/>
    </source>
</evidence>
<keyword evidence="3" id="KW-1185">Reference proteome</keyword>
<dbReference type="InterPro" id="IPR000182">
    <property type="entry name" value="GNAT_dom"/>
</dbReference>
<comment type="caution">
    <text evidence="2">The sequence shown here is derived from an EMBL/GenBank/DDBJ whole genome shotgun (WGS) entry which is preliminary data.</text>
</comment>